<organism evidence="2 3">
    <name type="scientific">Aspergillus wentii DTO 134E9</name>
    <dbReference type="NCBI Taxonomy" id="1073089"/>
    <lineage>
        <taxon>Eukaryota</taxon>
        <taxon>Fungi</taxon>
        <taxon>Dikarya</taxon>
        <taxon>Ascomycota</taxon>
        <taxon>Pezizomycotina</taxon>
        <taxon>Eurotiomycetes</taxon>
        <taxon>Eurotiomycetidae</taxon>
        <taxon>Eurotiales</taxon>
        <taxon>Aspergillaceae</taxon>
        <taxon>Aspergillus</taxon>
        <taxon>Aspergillus subgen. Cremei</taxon>
    </lineage>
</organism>
<name>A0A1L9RWP5_ASPWE</name>
<proteinExistence type="predicted"/>
<dbReference type="RefSeq" id="XP_040693021.1">
    <property type="nucleotide sequence ID" value="XM_040834607.1"/>
</dbReference>
<dbReference type="AlphaFoldDB" id="A0A1L9RWP5"/>
<evidence type="ECO:0000256" key="1">
    <source>
        <dbReference type="SAM" id="MobiDB-lite"/>
    </source>
</evidence>
<sequence length="53" mass="6008">MQYAVTRKSSTSFHPSQFLSSREQTTTGPSRCLLYHKDCTSSCRLHALKTESL</sequence>
<dbReference type="VEuPathDB" id="FungiDB:ASPWEDRAFT_37109"/>
<dbReference type="GeneID" id="63750455"/>
<feature type="region of interest" description="Disordered" evidence="1">
    <location>
        <begin position="1"/>
        <end position="26"/>
    </location>
</feature>
<feature type="compositionally biased region" description="Polar residues" evidence="1">
    <location>
        <begin position="7"/>
        <end position="26"/>
    </location>
</feature>
<protein>
    <submittedName>
        <fullName evidence="2">Uncharacterized protein</fullName>
    </submittedName>
</protein>
<accession>A0A1L9RWP5</accession>
<evidence type="ECO:0000313" key="2">
    <source>
        <dbReference type="EMBL" id="OJJ39345.1"/>
    </source>
</evidence>
<reference evidence="3" key="1">
    <citation type="journal article" date="2017" name="Genome Biol.">
        <title>Comparative genomics reveals high biological diversity and specific adaptations in the industrially and medically important fungal genus Aspergillus.</title>
        <authorList>
            <person name="de Vries R.P."/>
            <person name="Riley R."/>
            <person name="Wiebenga A."/>
            <person name="Aguilar-Osorio G."/>
            <person name="Amillis S."/>
            <person name="Uchima C.A."/>
            <person name="Anderluh G."/>
            <person name="Asadollahi M."/>
            <person name="Askin M."/>
            <person name="Barry K."/>
            <person name="Battaglia E."/>
            <person name="Bayram O."/>
            <person name="Benocci T."/>
            <person name="Braus-Stromeyer S.A."/>
            <person name="Caldana C."/>
            <person name="Canovas D."/>
            <person name="Cerqueira G.C."/>
            <person name="Chen F."/>
            <person name="Chen W."/>
            <person name="Choi C."/>
            <person name="Clum A."/>
            <person name="Dos Santos R.A."/>
            <person name="Damasio A.R."/>
            <person name="Diallinas G."/>
            <person name="Emri T."/>
            <person name="Fekete E."/>
            <person name="Flipphi M."/>
            <person name="Freyberg S."/>
            <person name="Gallo A."/>
            <person name="Gournas C."/>
            <person name="Habgood R."/>
            <person name="Hainaut M."/>
            <person name="Harispe M.L."/>
            <person name="Henrissat B."/>
            <person name="Hilden K.S."/>
            <person name="Hope R."/>
            <person name="Hossain A."/>
            <person name="Karabika E."/>
            <person name="Karaffa L."/>
            <person name="Karanyi Z."/>
            <person name="Krasevec N."/>
            <person name="Kuo A."/>
            <person name="Kusch H."/>
            <person name="LaButti K."/>
            <person name="Lagendijk E.L."/>
            <person name="Lapidus A."/>
            <person name="Levasseur A."/>
            <person name="Lindquist E."/>
            <person name="Lipzen A."/>
            <person name="Logrieco A.F."/>
            <person name="MacCabe A."/>
            <person name="Maekelae M.R."/>
            <person name="Malavazi I."/>
            <person name="Melin P."/>
            <person name="Meyer V."/>
            <person name="Mielnichuk N."/>
            <person name="Miskei M."/>
            <person name="Molnar A.P."/>
            <person name="Mule G."/>
            <person name="Ngan C.Y."/>
            <person name="Orejas M."/>
            <person name="Orosz E."/>
            <person name="Ouedraogo J.P."/>
            <person name="Overkamp K.M."/>
            <person name="Park H.-S."/>
            <person name="Perrone G."/>
            <person name="Piumi F."/>
            <person name="Punt P.J."/>
            <person name="Ram A.F."/>
            <person name="Ramon A."/>
            <person name="Rauscher S."/>
            <person name="Record E."/>
            <person name="Riano-Pachon D.M."/>
            <person name="Robert V."/>
            <person name="Roehrig J."/>
            <person name="Ruller R."/>
            <person name="Salamov A."/>
            <person name="Salih N.S."/>
            <person name="Samson R.A."/>
            <person name="Sandor E."/>
            <person name="Sanguinetti M."/>
            <person name="Schuetze T."/>
            <person name="Sepcic K."/>
            <person name="Shelest E."/>
            <person name="Sherlock G."/>
            <person name="Sophianopoulou V."/>
            <person name="Squina F.M."/>
            <person name="Sun H."/>
            <person name="Susca A."/>
            <person name="Todd R.B."/>
            <person name="Tsang A."/>
            <person name="Unkles S.E."/>
            <person name="van de Wiele N."/>
            <person name="van Rossen-Uffink D."/>
            <person name="Oliveira J.V."/>
            <person name="Vesth T.C."/>
            <person name="Visser J."/>
            <person name="Yu J.-H."/>
            <person name="Zhou M."/>
            <person name="Andersen M.R."/>
            <person name="Archer D.B."/>
            <person name="Baker S.E."/>
            <person name="Benoit I."/>
            <person name="Brakhage A.A."/>
            <person name="Braus G.H."/>
            <person name="Fischer R."/>
            <person name="Frisvad J.C."/>
            <person name="Goldman G.H."/>
            <person name="Houbraken J."/>
            <person name="Oakley B."/>
            <person name="Pocsi I."/>
            <person name="Scazzocchio C."/>
            <person name="Seiboth B."/>
            <person name="vanKuyk P.A."/>
            <person name="Wortman J."/>
            <person name="Dyer P.S."/>
            <person name="Grigoriev I.V."/>
        </authorList>
    </citation>
    <scope>NUCLEOTIDE SEQUENCE [LARGE SCALE GENOMIC DNA]</scope>
    <source>
        <strain evidence="3">DTO 134E9</strain>
    </source>
</reference>
<evidence type="ECO:0000313" key="3">
    <source>
        <dbReference type="Proteomes" id="UP000184383"/>
    </source>
</evidence>
<dbReference type="EMBL" id="KV878210">
    <property type="protein sequence ID" value="OJJ39345.1"/>
    <property type="molecule type" value="Genomic_DNA"/>
</dbReference>
<dbReference type="Proteomes" id="UP000184383">
    <property type="component" value="Unassembled WGS sequence"/>
</dbReference>
<gene>
    <name evidence="2" type="ORF">ASPWEDRAFT_37109</name>
</gene>
<keyword evidence="3" id="KW-1185">Reference proteome</keyword>